<feature type="region of interest" description="Disordered" evidence="1">
    <location>
        <begin position="160"/>
        <end position="198"/>
    </location>
</feature>
<comment type="caution">
    <text evidence="2">The sequence shown here is derived from an EMBL/GenBank/DDBJ whole genome shotgun (WGS) entry which is preliminary data.</text>
</comment>
<protein>
    <recommendedName>
        <fullName evidence="4">SprA-related family protein</fullName>
    </recommendedName>
</protein>
<organism evidence="2 3">
    <name type="scientific">Helicobacter colisuis</name>
    <dbReference type="NCBI Taxonomy" id="2949739"/>
    <lineage>
        <taxon>Bacteria</taxon>
        <taxon>Pseudomonadati</taxon>
        <taxon>Campylobacterota</taxon>
        <taxon>Epsilonproteobacteria</taxon>
        <taxon>Campylobacterales</taxon>
        <taxon>Helicobacteraceae</taxon>
        <taxon>Helicobacter</taxon>
    </lineage>
</organism>
<dbReference type="RefSeq" id="WP_250604220.1">
    <property type="nucleotide sequence ID" value="NZ_JAMOKX010000003.1"/>
</dbReference>
<gene>
    <name evidence="2" type="ORF">NCR95_04840</name>
</gene>
<evidence type="ECO:0000313" key="2">
    <source>
        <dbReference type="EMBL" id="MCL9819497.1"/>
    </source>
</evidence>
<dbReference type="InterPro" id="IPR021973">
    <property type="entry name" value="SprA-related"/>
</dbReference>
<evidence type="ECO:0008006" key="4">
    <source>
        <dbReference type="Google" id="ProtNLM"/>
    </source>
</evidence>
<reference evidence="2" key="1">
    <citation type="submission" date="2022-06" db="EMBL/GenBank/DDBJ databases">
        <title>Helicobacter colisuis sp. nov.</title>
        <authorList>
            <person name="Papic B."/>
            <person name="Gruntar I."/>
        </authorList>
    </citation>
    <scope>NUCLEOTIDE SEQUENCE</scope>
    <source>
        <strain evidence="2">11154-15</strain>
    </source>
</reference>
<dbReference type="Proteomes" id="UP001057522">
    <property type="component" value="Unassembled WGS sequence"/>
</dbReference>
<name>A0ABT0TU92_9HELI</name>
<dbReference type="Pfam" id="PF12118">
    <property type="entry name" value="SprA-related"/>
    <property type="match status" value="1"/>
</dbReference>
<evidence type="ECO:0000313" key="3">
    <source>
        <dbReference type="Proteomes" id="UP001057522"/>
    </source>
</evidence>
<feature type="compositionally biased region" description="Basic and acidic residues" evidence="1">
    <location>
        <begin position="170"/>
        <end position="198"/>
    </location>
</feature>
<accession>A0ABT0TU92</accession>
<feature type="compositionally biased region" description="Polar residues" evidence="1">
    <location>
        <begin position="28"/>
        <end position="40"/>
    </location>
</feature>
<keyword evidence="3" id="KW-1185">Reference proteome</keyword>
<evidence type="ECO:0000256" key="1">
    <source>
        <dbReference type="SAM" id="MobiDB-lite"/>
    </source>
</evidence>
<feature type="region of interest" description="Disordered" evidence="1">
    <location>
        <begin position="28"/>
        <end position="60"/>
    </location>
</feature>
<dbReference type="EMBL" id="JAMOKX010000003">
    <property type="protein sequence ID" value="MCL9819497.1"/>
    <property type="molecule type" value="Genomic_DNA"/>
</dbReference>
<sequence>MQIGNFGFYSQNNLNVWKEKTNISQNLETSSKFNKDSSVQNTNEDKNKNKNKNTQNINGKELEADEVQYVRELESIDRNVKAHEAAHIAAGAGVVSGGASYGYTRGPDGKMYATSGEVPISIKKGSTPEETIQNARQIVAAAMAPADPSPQDYKVAASAMQMESQARTEQAQERAKENEELLKKQEEQKQQEDKKTFFNDKKREYALQIYTQNQSAYQPRVEIAG</sequence>
<proteinExistence type="predicted"/>